<dbReference type="Gene3D" id="2.40.30.90">
    <property type="entry name" value="Bacterial fluorinating enzyme like"/>
    <property type="match status" value="1"/>
</dbReference>
<organism evidence="5">
    <name type="scientific">hydrothermal vent metagenome</name>
    <dbReference type="NCBI Taxonomy" id="652676"/>
    <lineage>
        <taxon>unclassified sequences</taxon>
        <taxon>metagenomes</taxon>
        <taxon>ecological metagenomes</taxon>
    </lineage>
</organism>
<dbReference type="InterPro" id="IPR023227">
    <property type="entry name" value="SAM_OH_AdoTrfase_C_sf"/>
</dbReference>
<dbReference type="Pfam" id="PF20257">
    <property type="entry name" value="SAM_HAT_C"/>
    <property type="match status" value="1"/>
</dbReference>
<reference evidence="5" key="1">
    <citation type="submission" date="2018-06" db="EMBL/GenBank/DDBJ databases">
        <authorList>
            <person name="Zhirakovskaya E."/>
        </authorList>
    </citation>
    <scope>NUCLEOTIDE SEQUENCE</scope>
</reference>
<dbReference type="PANTHER" id="PTHR35092:SF1">
    <property type="entry name" value="CHLORINASE MJ1651"/>
    <property type="match status" value="1"/>
</dbReference>
<dbReference type="InterPro" id="IPR023228">
    <property type="entry name" value="SAM_OH_AdoTrfase_N_sf"/>
</dbReference>
<dbReference type="InterPro" id="IPR046469">
    <property type="entry name" value="SAM_HAT_N"/>
</dbReference>
<evidence type="ECO:0000256" key="2">
    <source>
        <dbReference type="ARBA" id="ARBA00024035"/>
    </source>
</evidence>
<dbReference type="SUPFAM" id="SSF101852">
    <property type="entry name" value="Bacterial fluorinating enzyme, C-terminal domain"/>
    <property type="match status" value="1"/>
</dbReference>
<dbReference type="Gene3D" id="3.40.50.10790">
    <property type="entry name" value="S-adenosyl-l-methionine hydroxide adenosyltransferase, N-terminal"/>
    <property type="match status" value="1"/>
</dbReference>
<evidence type="ECO:0000256" key="1">
    <source>
        <dbReference type="ARBA" id="ARBA00022691"/>
    </source>
</evidence>
<dbReference type="PANTHER" id="PTHR35092">
    <property type="entry name" value="CHLORINASE MJ1651"/>
    <property type="match status" value="1"/>
</dbReference>
<gene>
    <name evidence="5" type="ORF">MNBD_GAMMA17-951</name>
</gene>
<dbReference type="Pfam" id="PF01887">
    <property type="entry name" value="SAM_HAT_N"/>
    <property type="match status" value="1"/>
</dbReference>
<name>A0A3B0Z1X0_9ZZZZ</name>
<evidence type="ECO:0000313" key="5">
    <source>
        <dbReference type="EMBL" id="VAW85681.1"/>
    </source>
</evidence>
<evidence type="ECO:0000259" key="3">
    <source>
        <dbReference type="Pfam" id="PF01887"/>
    </source>
</evidence>
<feature type="domain" description="S-adenosyl-l-methionine hydroxide adenosyltransferase C-terminal" evidence="4">
    <location>
        <begin position="90"/>
        <end position="168"/>
    </location>
</feature>
<evidence type="ECO:0000259" key="4">
    <source>
        <dbReference type="Pfam" id="PF20257"/>
    </source>
</evidence>
<dbReference type="EMBL" id="UOFQ01000028">
    <property type="protein sequence ID" value="VAW85681.1"/>
    <property type="molecule type" value="Genomic_DNA"/>
</dbReference>
<comment type="similarity">
    <text evidence="2">Belongs to the SAM hydrolase / SAM-dependent halogenase family.</text>
</comment>
<dbReference type="SUPFAM" id="SSF102522">
    <property type="entry name" value="Bacterial fluorinating enzyme, N-terminal domain"/>
    <property type="match status" value="1"/>
</dbReference>
<feature type="domain" description="S-adenosyl-l-methionine hydroxide adenosyltransferase N-terminal" evidence="3">
    <location>
        <begin position="3"/>
        <end position="64"/>
    </location>
</feature>
<keyword evidence="1" id="KW-0949">S-adenosyl-L-methionine</keyword>
<dbReference type="InterPro" id="IPR046470">
    <property type="entry name" value="SAM_HAT_C"/>
</dbReference>
<accession>A0A3B0Z1X0</accession>
<dbReference type="AlphaFoldDB" id="A0A3B0Z1X0"/>
<dbReference type="InterPro" id="IPR002747">
    <property type="entry name" value="SAM_OH_AdoTrfase"/>
</dbReference>
<protein>
    <submittedName>
        <fullName evidence="5">Uncharacterized protein</fullName>
    </submittedName>
</protein>
<sequence>MPERLGIVVKANGHWFVGPDNGLFDLVLKQDSRAQCWEITWQPDRLSNSFHGRDLFAPIAAELELDIFSGDKLRILPPPEHTAADFDYAYVVYIDHFGNLISGIRAEGVSTAAVFTLCGKEINYARTFGEVASSGLFWYKNSNGLVEIAANASSAADMLNASIGDVVTLR</sequence>
<proteinExistence type="inferred from homology"/>